<gene>
    <name evidence="2" type="ORF">METZ01_LOCUS71777</name>
</gene>
<name>A0A381TXN6_9ZZZZ</name>
<organism evidence="2">
    <name type="scientific">marine metagenome</name>
    <dbReference type="NCBI Taxonomy" id="408172"/>
    <lineage>
        <taxon>unclassified sequences</taxon>
        <taxon>metagenomes</taxon>
        <taxon>ecological metagenomes</taxon>
    </lineage>
</organism>
<dbReference type="Pfam" id="PF00293">
    <property type="entry name" value="NUDIX"/>
    <property type="match status" value="1"/>
</dbReference>
<dbReference type="SUPFAM" id="SSF55811">
    <property type="entry name" value="Nudix"/>
    <property type="match status" value="1"/>
</dbReference>
<protein>
    <recommendedName>
        <fullName evidence="1">Nudix hydrolase domain-containing protein</fullName>
    </recommendedName>
</protein>
<dbReference type="PROSITE" id="PS51462">
    <property type="entry name" value="NUDIX"/>
    <property type="match status" value="1"/>
</dbReference>
<accession>A0A381TXN6</accession>
<dbReference type="Gene3D" id="3.90.79.10">
    <property type="entry name" value="Nucleoside Triphosphate Pyrophosphohydrolase"/>
    <property type="match status" value="1"/>
</dbReference>
<dbReference type="InterPro" id="IPR015797">
    <property type="entry name" value="NUDIX_hydrolase-like_dom_sf"/>
</dbReference>
<feature type="non-terminal residue" evidence="2">
    <location>
        <position position="65"/>
    </location>
</feature>
<dbReference type="EMBL" id="UINC01005078">
    <property type="protein sequence ID" value="SVA18923.1"/>
    <property type="molecule type" value="Genomic_DNA"/>
</dbReference>
<reference evidence="2" key="1">
    <citation type="submission" date="2018-05" db="EMBL/GenBank/DDBJ databases">
        <authorList>
            <person name="Lanie J.A."/>
            <person name="Ng W.-L."/>
            <person name="Kazmierczak K.M."/>
            <person name="Andrzejewski T.M."/>
            <person name="Davidsen T.M."/>
            <person name="Wayne K.J."/>
            <person name="Tettelin H."/>
            <person name="Glass J.I."/>
            <person name="Rusch D."/>
            <person name="Podicherti R."/>
            <person name="Tsui H.-C.T."/>
            <person name="Winkler M.E."/>
        </authorList>
    </citation>
    <scope>NUCLEOTIDE SEQUENCE</scope>
</reference>
<sequence length="65" mass="7205">MVQKKSKTPSKRLVSAGGVVYRRNGLMGPDIVLCGRREPPLWSLPKGRPDPGETIFETALREAKE</sequence>
<dbReference type="InterPro" id="IPR000086">
    <property type="entry name" value="NUDIX_hydrolase_dom"/>
</dbReference>
<feature type="domain" description="Nudix hydrolase" evidence="1">
    <location>
        <begin position="11"/>
        <end position="65"/>
    </location>
</feature>
<evidence type="ECO:0000259" key="1">
    <source>
        <dbReference type="PROSITE" id="PS51462"/>
    </source>
</evidence>
<evidence type="ECO:0000313" key="2">
    <source>
        <dbReference type="EMBL" id="SVA18923.1"/>
    </source>
</evidence>
<dbReference type="AlphaFoldDB" id="A0A381TXN6"/>
<proteinExistence type="predicted"/>